<evidence type="ECO:0008006" key="4">
    <source>
        <dbReference type="Google" id="ProtNLM"/>
    </source>
</evidence>
<dbReference type="OrthoDB" id="9776737at2"/>
<name>E4T720_PALPW</name>
<reference key="1">
    <citation type="submission" date="2010-11" db="EMBL/GenBank/DDBJ databases">
        <title>The complete genome of Paludibacter propionicigenes DSM 17365.</title>
        <authorList>
            <consortium name="US DOE Joint Genome Institute (JGI-PGF)"/>
            <person name="Lucas S."/>
            <person name="Copeland A."/>
            <person name="Lapidus A."/>
            <person name="Bruce D."/>
            <person name="Goodwin L."/>
            <person name="Pitluck S."/>
            <person name="Kyrpides N."/>
            <person name="Mavromatis K."/>
            <person name="Ivanova N."/>
            <person name="Munk A.C."/>
            <person name="Brettin T."/>
            <person name="Detter J.C."/>
            <person name="Han C."/>
            <person name="Tapia R."/>
            <person name="Land M."/>
            <person name="Hauser L."/>
            <person name="Markowitz V."/>
            <person name="Cheng J.-F."/>
            <person name="Hugenholtz P."/>
            <person name="Woyke T."/>
            <person name="Wu D."/>
            <person name="Gronow S."/>
            <person name="Wellnitz S."/>
            <person name="Brambilla E."/>
            <person name="Klenk H.-P."/>
            <person name="Eisen J.A."/>
        </authorList>
    </citation>
    <scope>NUCLEOTIDE SEQUENCE</scope>
    <source>
        <strain>WB4</strain>
    </source>
</reference>
<feature type="transmembrane region" description="Helical" evidence="1">
    <location>
        <begin position="72"/>
        <end position="98"/>
    </location>
</feature>
<organism evidence="2 3">
    <name type="scientific">Paludibacter propionicigenes (strain DSM 17365 / JCM 13257 / WB4)</name>
    <dbReference type="NCBI Taxonomy" id="694427"/>
    <lineage>
        <taxon>Bacteria</taxon>
        <taxon>Pseudomonadati</taxon>
        <taxon>Bacteroidota</taxon>
        <taxon>Bacteroidia</taxon>
        <taxon>Bacteroidales</taxon>
        <taxon>Paludibacteraceae</taxon>
        <taxon>Paludibacter</taxon>
    </lineage>
</organism>
<dbReference type="RefSeq" id="WP_013445883.1">
    <property type="nucleotide sequence ID" value="NC_014734.1"/>
</dbReference>
<dbReference type="HOGENOM" id="CLU_043514_0_0_10"/>
<gene>
    <name evidence="2" type="ordered locus">Palpr_2382</name>
</gene>
<feature type="transmembrane region" description="Helical" evidence="1">
    <location>
        <begin position="360"/>
        <end position="378"/>
    </location>
</feature>
<feature type="transmembrane region" description="Helical" evidence="1">
    <location>
        <begin position="20"/>
        <end position="37"/>
    </location>
</feature>
<sequence>MKPLPYGNFTSTVLFRKESCLLLICFGLVVKVALFPVQTGDYTHYLAPWLHFIQTHGYAASLKFDFYNYTPAYIYLLIGIAKVGVYPLYAVKIVSILFEYLMAYYIGKTAYLKYRNNNVLWISLAIVPLLPTVLLNSSYLAQCDAVYAAFVVGSIYYALREKQFLSLLFLGIAFSFKLQTALLLPFYFVMLLKGNIRWYYFLLVPVVFVLSILPAWLYGRSFTGLLSIYLQQAGEFRYLTLNFPNIYIWISNEYYTSVRVAGTVSTTLFTVATGWWLSRKSITFTFESWVRLAFLSAMVVPFLLPGMHERYMYTADVLGVLYYMVIRKNIHLTLGIVLVSTYSYIRCSRYHDILPAEPAFFVYLLVIIFTSVDFVVGLKTQSA</sequence>
<accession>E4T720</accession>
<dbReference type="STRING" id="694427.Palpr_2382"/>
<evidence type="ECO:0000313" key="3">
    <source>
        <dbReference type="Proteomes" id="UP000008718"/>
    </source>
</evidence>
<evidence type="ECO:0000256" key="1">
    <source>
        <dbReference type="SAM" id="Phobius"/>
    </source>
</evidence>
<feature type="transmembrane region" description="Helical" evidence="1">
    <location>
        <begin position="167"/>
        <end position="192"/>
    </location>
</feature>
<feature type="transmembrane region" description="Helical" evidence="1">
    <location>
        <begin position="198"/>
        <end position="218"/>
    </location>
</feature>
<evidence type="ECO:0000313" key="2">
    <source>
        <dbReference type="EMBL" id="ADQ80514.1"/>
    </source>
</evidence>
<feature type="transmembrane region" description="Helical" evidence="1">
    <location>
        <begin position="258"/>
        <end position="277"/>
    </location>
</feature>
<dbReference type="EMBL" id="CP002345">
    <property type="protein sequence ID" value="ADQ80514.1"/>
    <property type="molecule type" value="Genomic_DNA"/>
</dbReference>
<proteinExistence type="predicted"/>
<keyword evidence="1" id="KW-1133">Transmembrane helix</keyword>
<dbReference type="KEGG" id="ppn:Palpr_2382"/>
<dbReference type="AlphaFoldDB" id="E4T720"/>
<feature type="transmembrane region" description="Helical" evidence="1">
    <location>
        <begin position="119"/>
        <end position="139"/>
    </location>
</feature>
<feature type="transmembrane region" description="Helical" evidence="1">
    <location>
        <begin position="320"/>
        <end position="345"/>
    </location>
</feature>
<reference evidence="2 3" key="2">
    <citation type="journal article" date="2011" name="Stand. Genomic Sci.">
        <title>Complete genome sequence of Paludibacter propionicigenes type strain (WB4).</title>
        <authorList>
            <person name="Gronow S."/>
            <person name="Munk C."/>
            <person name="Lapidus A."/>
            <person name="Nolan M."/>
            <person name="Lucas S."/>
            <person name="Hammon N."/>
            <person name="Deshpande S."/>
            <person name="Cheng J.F."/>
            <person name="Tapia R."/>
            <person name="Han C."/>
            <person name="Goodwin L."/>
            <person name="Pitluck S."/>
            <person name="Liolios K."/>
            <person name="Ivanova N."/>
            <person name="Mavromatis K."/>
            <person name="Mikhailova N."/>
            <person name="Pati A."/>
            <person name="Chen A."/>
            <person name="Palaniappan K."/>
            <person name="Land M."/>
            <person name="Hauser L."/>
            <person name="Chang Y.J."/>
            <person name="Jeffries C.D."/>
            <person name="Brambilla E."/>
            <person name="Rohde M."/>
            <person name="Goker M."/>
            <person name="Detter J.C."/>
            <person name="Woyke T."/>
            <person name="Bristow J."/>
            <person name="Eisen J.A."/>
            <person name="Markowitz V."/>
            <person name="Hugenholtz P."/>
            <person name="Kyrpides N.C."/>
            <person name="Klenk H.P."/>
        </authorList>
    </citation>
    <scope>NUCLEOTIDE SEQUENCE [LARGE SCALE GENOMIC DNA]</scope>
    <source>
        <strain evidence="3">DSM 17365 / JCM 13257 / WB4</strain>
    </source>
</reference>
<keyword evidence="1" id="KW-0472">Membrane</keyword>
<protein>
    <recommendedName>
        <fullName evidence="4">Mannosyltransferase related to Gpi18</fullName>
    </recommendedName>
</protein>
<keyword evidence="3" id="KW-1185">Reference proteome</keyword>
<dbReference type="Proteomes" id="UP000008718">
    <property type="component" value="Chromosome"/>
</dbReference>
<dbReference type="eggNOG" id="COG5542">
    <property type="taxonomic scope" value="Bacteria"/>
</dbReference>
<feature type="transmembrane region" description="Helical" evidence="1">
    <location>
        <begin position="289"/>
        <end position="308"/>
    </location>
</feature>
<keyword evidence="1" id="KW-0812">Transmembrane</keyword>